<keyword evidence="2" id="KW-1185">Reference proteome</keyword>
<evidence type="ECO:0000313" key="1">
    <source>
        <dbReference type="EMBL" id="MDH7637647.1"/>
    </source>
</evidence>
<name>A0ABT6MXI7_9SPHN</name>
<reference evidence="1" key="1">
    <citation type="submission" date="2023-04" db="EMBL/GenBank/DDBJ databases">
        <title>Sphingomonas sp. MAHUQ-71 isolated from rice field.</title>
        <authorList>
            <person name="Huq M.A."/>
        </authorList>
    </citation>
    <scope>NUCLEOTIDE SEQUENCE</scope>
    <source>
        <strain evidence="1">MAHUQ-71</strain>
    </source>
</reference>
<accession>A0ABT6MXI7</accession>
<sequence>MVHSWDVEDAAIMGPLDLAGRPLLSGFARWASASFDEDQFEAAMILERAWYIARGRRFLTETMAGASNTINRAMAGTCFAYTGDQAANGRLRRGHVDNHPALRSATFNTNLPD</sequence>
<organism evidence="1 2">
    <name type="scientific">Sphingomonas oryzagri</name>
    <dbReference type="NCBI Taxonomy" id="3042314"/>
    <lineage>
        <taxon>Bacteria</taxon>
        <taxon>Pseudomonadati</taxon>
        <taxon>Pseudomonadota</taxon>
        <taxon>Alphaproteobacteria</taxon>
        <taxon>Sphingomonadales</taxon>
        <taxon>Sphingomonadaceae</taxon>
        <taxon>Sphingomonas</taxon>
    </lineage>
</organism>
<evidence type="ECO:0000313" key="2">
    <source>
        <dbReference type="Proteomes" id="UP001160625"/>
    </source>
</evidence>
<comment type="caution">
    <text evidence="1">The sequence shown here is derived from an EMBL/GenBank/DDBJ whole genome shotgun (WGS) entry which is preliminary data.</text>
</comment>
<dbReference type="Proteomes" id="UP001160625">
    <property type="component" value="Unassembled WGS sequence"/>
</dbReference>
<protein>
    <submittedName>
        <fullName evidence="1">Uncharacterized protein</fullName>
    </submittedName>
</protein>
<proteinExistence type="predicted"/>
<gene>
    <name evidence="1" type="ORF">QGN17_02785</name>
</gene>
<dbReference type="EMBL" id="JARYGZ010000001">
    <property type="protein sequence ID" value="MDH7637647.1"/>
    <property type="molecule type" value="Genomic_DNA"/>
</dbReference>
<dbReference type="RefSeq" id="WP_281042990.1">
    <property type="nucleotide sequence ID" value="NZ_JARYGZ010000001.1"/>
</dbReference>